<dbReference type="RefSeq" id="WP_289413698.1">
    <property type="nucleotide sequence ID" value="NZ_JAQIBD010000002.1"/>
</dbReference>
<dbReference type="EMBL" id="JAQIBD010000002">
    <property type="protein sequence ID" value="MDM5271968.1"/>
    <property type="molecule type" value="Genomic_DNA"/>
</dbReference>
<organism evidence="1 2">
    <name type="scientific">Sulfurovum zhangzhouensis</name>
    <dbReference type="NCBI Taxonomy" id="3019067"/>
    <lineage>
        <taxon>Bacteria</taxon>
        <taxon>Pseudomonadati</taxon>
        <taxon>Campylobacterota</taxon>
        <taxon>Epsilonproteobacteria</taxon>
        <taxon>Campylobacterales</taxon>
        <taxon>Sulfurovaceae</taxon>
        <taxon>Sulfurovum</taxon>
    </lineage>
</organism>
<dbReference type="Proteomes" id="UP001169069">
    <property type="component" value="Unassembled WGS sequence"/>
</dbReference>
<gene>
    <name evidence="1" type="ORF">PGH07_07240</name>
</gene>
<sequence length="171" mass="19477">MMLEKFYTDDAYILDEHGNKSGPYKTRFGSGKTLTFLDEMLEIVVDTGYQIIRPLDDGSEMVFNVIAYDFQEKINRIPPQHILKIENAYEPHVETEPVRKNVDDFNVFQAEDNKVINIPDSLIELIERINASDCTLEEKEEAKSVIKKLLENPTVSAILKDAASGLLLLLD</sequence>
<comment type="caution">
    <text evidence="1">The sequence shown here is derived from an EMBL/GenBank/DDBJ whole genome shotgun (WGS) entry which is preliminary data.</text>
</comment>
<accession>A0ABT7QYQ6</accession>
<protein>
    <submittedName>
        <fullName evidence="1">Uncharacterized protein</fullName>
    </submittedName>
</protein>
<name>A0ABT7QYQ6_9BACT</name>
<evidence type="ECO:0000313" key="2">
    <source>
        <dbReference type="Proteomes" id="UP001169069"/>
    </source>
</evidence>
<evidence type="ECO:0000313" key="1">
    <source>
        <dbReference type="EMBL" id="MDM5271968.1"/>
    </source>
</evidence>
<proteinExistence type="predicted"/>
<reference evidence="1" key="1">
    <citation type="submission" date="2023-01" db="EMBL/GenBank/DDBJ databases">
        <title>Sulfurovum sp. zt1-1 genome assembly.</title>
        <authorList>
            <person name="Wang J."/>
        </authorList>
    </citation>
    <scope>NUCLEOTIDE SEQUENCE</scope>
    <source>
        <strain evidence="1">Zt1-1</strain>
    </source>
</reference>
<keyword evidence="2" id="KW-1185">Reference proteome</keyword>